<dbReference type="GO" id="GO:1903013">
    <property type="term" value="P:response to differentiation-inducing factor 1"/>
    <property type="evidence" value="ECO:0007669"/>
    <property type="project" value="TreeGrafter"/>
</dbReference>
<dbReference type="PANTHER" id="PTHR45992">
    <property type="entry name" value="EUKARYOTIC ELONGATION FACTOR 2 KINASE-RELATED"/>
    <property type="match status" value="1"/>
</dbReference>
<dbReference type="GO" id="GO:0004674">
    <property type="term" value="F:protein serine/threonine kinase activity"/>
    <property type="evidence" value="ECO:0007669"/>
    <property type="project" value="UniProtKB-KW"/>
</dbReference>
<evidence type="ECO:0000313" key="9">
    <source>
        <dbReference type="Proteomes" id="UP000019132"/>
    </source>
</evidence>
<dbReference type="InterPro" id="IPR011009">
    <property type="entry name" value="Kinase-like_dom_sf"/>
</dbReference>
<dbReference type="CDD" id="cd16968">
    <property type="entry name" value="Alpha_kinase_MHCK_like"/>
    <property type="match status" value="1"/>
</dbReference>
<dbReference type="STRING" id="431595.K3X9E3"/>
<keyword evidence="2" id="KW-0808">Transferase</keyword>
<dbReference type="SUPFAM" id="SSF56112">
    <property type="entry name" value="Protein kinase-like (PK-like)"/>
    <property type="match status" value="1"/>
</dbReference>
<organism evidence="8 9">
    <name type="scientific">Globisporangium ultimum (strain ATCC 200006 / CBS 805.95 / DAOM BR144)</name>
    <name type="common">Pythium ultimum</name>
    <dbReference type="NCBI Taxonomy" id="431595"/>
    <lineage>
        <taxon>Eukaryota</taxon>
        <taxon>Sar</taxon>
        <taxon>Stramenopiles</taxon>
        <taxon>Oomycota</taxon>
        <taxon>Peronosporomycetes</taxon>
        <taxon>Pythiales</taxon>
        <taxon>Pythiaceae</taxon>
        <taxon>Globisporangium</taxon>
    </lineage>
</organism>
<dbReference type="Gene3D" id="3.30.200.20">
    <property type="entry name" value="Phosphorylase Kinase, domain 1"/>
    <property type="match status" value="1"/>
</dbReference>
<reference evidence="9" key="2">
    <citation type="submission" date="2010-04" db="EMBL/GenBank/DDBJ databases">
        <authorList>
            <person name="Buell R."/>
            <person name="Hamilton J."/>
            <person name="Hostetler J."/>
        </authorList>
    </citation>
    <scope>NUCLEOTIDE SEQUENCE [LARGE SCALE GENOMIC DNA]</scope>
    <source>
        <strain evidence="9">DAOM:BR144</strain>
    </source>
</reference>
<proteinExistence type="predicted"/>
<dbReference type="InterPro" id="IPR004166">
    <property type="entry name" value="a-kinase_dom"/>
</dbReference>
<feature type="compositionally biased region" description="Basic residues" evidence="6">
    <location>
        <begin position="51"/>
        <end position="63"/>
    </location>
</feature>
<evidence type="ECO:0000256" key="3">
    <source>
        <dbReference type="ARBA" id="ARBA00022741"/>
    </source>
</evidence>
<evidence type="ECO:0000256" key="6">
    <source>
        <dbReference type="SAM" id="MobiDB-lite"/>
    </source>
</evidence>
<dbReference type="SMART" id="SM00811">
    <property type="entry name" value="Alpha_kinase"/>
    <property type="match status" value="1"/>
</dbReference>
<dbReference type="PROSITE" id="PS51158">
    <property type="entry name" value="ALPHA_KINASE"/>
    <property type="match status" value="1"/>
</dbReference>
<dbReference type="GO" id="GO:0005524">
    <property type="term" value="F:ATP binding"/>
    <property type="evidence" value="ECO:0007669"/>
    <property type="project" value="UniProtKB-KW"/>
</dbReference>
<dbReference type="VEuPathDB" id="FungiDB:PYU1_G013813"/>
<accession>K3X9E3</accession>
<keyword evidence="1" id="KW-0723">Serine/threonine-protein kinase</keyword>
<evidence type="ECO:0000256" key="2">
    <source>
        <dbReference type="ARBA" id="ARBA00022679"/>
    </source>
</evidence>
<keyword evidence="5" id="KW-0067">ATP-binding</keyword>
<dbReference type="PANTHER" id="PTHR45992:SF2">
    <property type="entry name" value="EUKARYOTIC ELONGATION FACTOR 2 KINASE"/>
    <property type="match status" value="1"/>
</dbReference>
<feature type="region of interest" description="Disordered" evidence="6">
    <location>
        <begin position="1"/>
        <end position="97"/>
    </location>
</feature>
<evidence type="ECO:0000313" key="8">
    <source>
        <dbReference type="EnsemblProtists" id="PYU1_T013842"/>
    </source>
</evidence>
<reference evidence="9" key="1">
    <citation type="journal article" date="2010" name="Genome Biol.">
        <title>Genome sequence of the necrotrophic plant pathogen Pythium ultimum reveals original pathogenicity mechanisms and effector repertoire.</title>
        <authorList>
            <person name="Levesque C.A."/>
            <person name="Brouwer H."/>
            <person name="Cano L."/>
            <person name="Hamilton J.P."/>
            <person name="Holt C."/>
            <person name="Huitema E."/>
            <person name="Raffaele S."/>
            <person name="Robideau G.P."/>
            <person name="Thines M."/>
            <person name="Win J."/>
            <person name="Zerillo M.M."/>
            <person name="Beakes G.W."/>
            <person name="Boore J.L."/>
            <person name="Busam D."/>
            <person name="Dumas B."/>
            <person name="Ferriera S."/>
            <person name="Fuerstenberg S.I."/>
            <person name="Gachon C.M."/>
            <person name="Gaulin E."/>
            <person name="Govers F."/>
            <person name="Grenville-Briggs L."/>
            <person name="Horner N."/>
            <person name="Hostetler J."/>
            <person name="Jiang R.H."/>
            <person name="Johnson J."/>
            <person name="Krajaejun T."/>
            <person name="Lin H."/>
            <person name="Meijer H.J."/>
            <person name="Moore B."/>
            <person name="Morris P."/>
            <person name="Phuntmart V."/>
            <person name="Puiu D."/>
            <person name="Shetty J."/>
            <person name="Stajich J.E."/>
            <person name="Tripathy S."/>
            <person name="Wawra S."/>
            <person name="van West P."/>
            <person name="Whitty B.R."/>
            <person name="Coutinho P.M."/>
            <person name="Henrissat B."/>
            <person name="Martin F."/>
            <person name="Thomas P.D."/>
            <person name="Tyler B.M."/>
            <person name="De Vries R.P."/>
            <person name="Kamoun S."/>
            <person name="Yandell M."/>
            <person name="Tisserat N."/>
            <person name="Buell C.R."/>
        </authorList>
    </citation>
    <scope>NUCLEOTIDE SEQUENCE</scope>
    <source>
        <strain evidence="9">DAOM:BR144</strain>
    </source>
</reference>
<reference evidence="8" key="3">
    <citation type="submission" date="2015-02" db="UniProtKB">
        <authorList>
            <consortium name="EnsemblProtists"/>
        </authorList>
    </citation>
    <scope>IDENTIFICATION</scope>
    <source>
        <strain evidence="8">DAOM BR144</strain>
    </source>
</reference>
<feature type="compositionally biased region" description="Polar residues" evidence="6">
    <location>
        <begin position="1"/>
        <end position="23"/>
    </location>
</feature>
<dbReference type="EMBL" id="GL376595">
    <property type="status" value="NOT_ANNOTATED_CDS"/>
    <property type="molecule type" value="Genomic_DNA"/>
</dbReference>
<keyword evidence="3" id="KW-0547">Nucleotide-binding</keyword>
<evidence type="ECO:0000256" key="5">
    <source>
        <dbReference type="ARBA" id="ARBA00022840"/>
    </source>
</evidence>
<feature type="domain" description="Alpha-type protein kinase" evidence="7">
    <location>
        <begin position="172"/>
        <end position="385"/>
    </location>
</feature>
<dbReference type="OMA" id="VPHNPPD"/>
<name>K3X9E3_GLOUD</name>
<dbReference type="Proteomes" id="UP000019132">
    <property type="component" value="Unassembled WGS sequence"/>
</dbReference>
<keyword evidence="9" id="KW-1185">Reference proteome</keyword>
<dbReference type="EnsemblProtists" id="PYU1_T013842">
    <property type="protein sequence ID" value="PYU1_T013842"/>
    <property type="gene ID" value="PYU1_G013813"/>
</dbReference>
<dbReference type="Pfam" id="PF02816">
    <property type="entry name" value="Alpha_kinase"/>
    <property type="match status" value="1"/>
</dbReference>
<dbReference type="GO" id="GO:0031037">
    <property type="term" value="P:myosin II filament disassembly"/>
    <property type="evidence" value="ECO:0007669"/>
    <property type="project" value="TreeGrafter"/>
</dbReference>
<evidence type="ECO:0000256" key="4">
    <source>
        <dbReference type="ARBA" id="ARBA00022777"/>
    </source>
</evidence>
<protein>
    <recommendedName>
        <fullName evidence="7">Alpha-type protein kinase domain-containing protein</fullName>
    </recommendedName>
</protein>
<dbReference type="InParanoid" id="K3X9E3"/>
<dbReference type="Gene3D" id="3.20.200.10">
    <property type="entry name" value="MHCK/EF2 kinase"/>
    <property type="match status" value="1"/>
</dbReference>
<sequence length="523" mass="57766">MNLNITASSMNNSRPVVNISTKSGNGNGGGLSPSNVVYESSGLPPMAHVHSGGRKRKSSHSKKPANNNKDKDSVEKAPSASGPSSSNSSSNAKSKSPFEKLNTLKLLLDCGHLTNEEYQERKNQIINEMTGTSTERKKPSPRRTLQPIMKTVVPHNPPDFGRLMKERAEKLSFDVDTLEWNSTSTRVKLDLVPFATGQLRNAYYLQELEEAATDKQVARLLVAKFSIRHAEPSSYLSDVEMQAVCAHYAELYNEHEPPLKVYYARSWLLKLRDRGDLVCSVEEYLPGAYVKYSNNNGYVGKETSSTEERERNTPQAFSHFTFVASDYRLMIVDIQGVNDSYTDPQIHTADGRGFGAGNLGTFGMEKFLESHRCNEVCKWLGLQSINERYKFGGTAAPLYQMPFGSAIKKSTNRITEERNTFSTSVTVSEAFGSDALKDTREDLSSTSESTIATGSSSMLYVQQHQLLASSSSSMRFGFDPNGPNSSGSKRSVGLPMKSGEIDDHGAAAWWQALKRLLCCCYTV</sequence>
<evidence type="ECO:0000259" key="7">
    <source>
        <dbReference type="PROSITE" id="PS51158"/>
    </source>
</evidence>
<keyword evidence="4" id="KW-0418">Kinase</keyword>
<feature type="compositionally biased region" description="Low complexity" evidence="6">
    <location>
        <begin position="76"/>
        <end position="95"/>
    </location>
</feature>
<dbReference type="AlphaFoldDB" id="K3X9E3"/>
<dbReference type="InterPro" id="IPR051852">
    <property type="entry name" value="Alpha-type_PK"/>
</dbReference>
<dbReference type="HOGENOM" id="CLU_039578_0_0_1"/>
<evidence type="ECO:0000256" key="1">
    <source>
        <dbReference type="ARBA" id="ARBA00022527"/>
    </source>
</evidence>
<dbReference type="eggNOG" id="ENOG502QVA3">
    <property type="taxonomic scope" value="Eukaryota"/>
</dbReference>